<evidence type="ECO:0000313" key="3">
    <source>
        <dbReference type="Proteomes" id="UP000030151"/>
    </source>
</evidence>
<dbReference type="Proteomes" id="UP000030151">
    <property type="component" value="Unassembled WGS sequence"/>
</dbReference>
<gene>
    <name evidence="2" type="ORF">X797_010125</name>
</gene>
<accession>A0A0A1UNC8</accession>
<feature type="transmembrane region" description="Helical" evidence="1">
    <location>
        <begin position="54"/>
        <end position="77"/>
    </location>
</feature>
<comment type="caution">
    <text evidence="2">The sequence shown here is derived from an EMBL/GenBank/DDBJ whole genome shotgun (WGS) entry which is preliminary data.</text>
</comment>
<sequence length="266" mass="29066">MSDSEKSDAIPPAAARSSDTIHGVKLDNNAFQVFETREGAVNFRTVRWIHASAIFLKVIFATDVLTIPSAMFVLGALPGALIVRGWFLNTHCATIQGNFRNSHAGCHSIADMAKVIGGLWLKEVTGVFFLVTYIIVFTSRIFGGSRRLVKSCRLRKLLYADGYRPGVSHEQYSQVEKIARLTWLGFLLDHVLSVGGMTQDCPAAAPQTGGFDLLYHVIGNPTFIAGITSVAHTFCSRAGTSTFLPGISEMIKPRDYNKAYTCAWAS</sequence>
<keyword evidence="1" id="KW-0812">Transmembrane</keyword>
<protein>
    <submittedName>
        <fullName evidence="2">Uncharacterized protein</fullName>
    </submittedName>
</protein>
<feature type="transmembrane region" description="Helical" evidence="1">
    <location>
        <begin position="124"/>
        <end position="143"/>
    </location>
</feature>
<keyword evidence="1" id="KW-1133">Transmembrane helix</keyword>
<evidence type="ECO:0000256" key="1">
    <source>
        <dbReference type="SAM" id="Phobius"/>
    </source>
</evidence>
<dbReference type="OrthoDB" id="40134at2759"/>
<dbReference type="HOGENOM" id="CLU_027816_1_1_1"/>
<dbReference type="EMBL" id="JELW01000045">
    <property type="protein sequence ID" value="EXU96728.1"/>
    <property type="molecule type" value="Genomic_DNA"/>
</dbReference>
<evidence type="ECO:0000313" key="2">
    <source>
        <dbReference type="EMBL" id="EXU96728.1"/>
    </source>
</evidence>
<organism evidence="2 3">
    <name type="scientific">Metarhizium robertsii</name>
    <dbReference type="NCBI Taxonomy" id="568076"/>
    <lineage>
        <taxon>Eukaryota</taxon>
        <taxon>Fungi</taxon>
        <taxon>Dikarya</taxon>
        <taxon>Ascomycota</taxon>
        <taxon>Pezizomycotina</taxon>
        <taxon>Sordariomycetes</taxon>
        <taxon>Hypocreomycetidae</taxon>
        <taxon>Hypocreales</taxon>
        <taxon>Clavicipitaceae</taxon>
        <taxon>Metarhizium</taxon>
    </lineage>
</organism>
<reference evidence="2 3" key="1">
    <citation type="submission" date="2014-02" db="EMBL/GenBank/DDBJ databases">
        <title>The genome sequence of the entomopathogenic fungus Metarhizium robertsii ARSEF 2575.</title>
        <authorList>
            <person name="Giuliano Garisto Donzelli B."/>
            <person name="Roe B.A."/>
            <person name="Macmil S.L."/>
            <person name="Krasnoff S.B."/>
            <person name="Gibson D.M."/>
        </authorList>
    </citation>
    <scope>NUCLEOTIDE SEQUENCE [LARGE SCALE GENOMIC DNA]</scope>
    <source>
        <strain evidence="2 3">ARSEF 2575</strain>
    </source>
</reference>
<proteinExistence type="predicted"/>
<name>A0A0A1UNC8_9HYPO</name>
<keyword evidence="1" id="KW-0472">Membrane</keyword>
<dbReference type="AlphaFoldDB" id="A0A0A1UNC8"/>